<proteinExistence type="predicted"/>
<sequence>MTFIIRFTYLLLMLLPINLERRVSFLVRVDINTLQTDSSRPSYL</sequence>
<protein>
    <submittedName>
        <fullName evidence="1">Uncharacterized protein</fullName>
    </submittedName>
</protein>
<gene>
    <name evidence="1" type="ORF">AVDCRST_MAG92-4647</name>
</gene>
<organism evidence="1">
    <name type="scientific">uncultured Coleofasciculus sp</name>
    <dbReference type="NCBI Taxonomy" id="1267456"/>
    <lineage>
        <taxon>Bacteria</taxon>
        <taxon>Bacillati</taxon>
        <taxon>Cyanobacteriota</taxon>
        <taxon>Cyanophyceae</taxon>
        <taxon>Coleofasciculales</taxon>
        <taxon>Coleofasciculaceae</taxon>
        <taxon>Coleofasciculus</taxon>
        <taxon>environmental samples</taxon>
    </lineage>
</organism>
<dbReference type="EMBL" id="CADCTM010000819">
    <property type="protein sequence ID" value="CAA9295363.1"/>
    <property type="molecule type" value="Genomic_DNA"/>
</dbReference>
<evidence type="ECO:0000313" key="1">
    <source>
        <dbReference type="EMBL" id="CAA9295363.1"/>
    </source>
</evidence>
<reference evidence="1" key="1">
    <citation type="submission" date="2020-02" db="EMBL/GenBank/DDBJ databases">
        <authorList>
            <person name="Meier V. D."/>
        </authorList>
    </citation>
    <scope>NUCLEOTIDE SEQUENCE</scope>
    <source>
        <strain evidence="1">AVDCRST_MAG92</strain>
    </source>
</reference>
<accession>A0A6J4K5B9</accession>
<dbReference type="AlphaFoldDB" id="A0A6J4K5B9"/>
<name>A0A6J4K5B9_9CYAN</name>